<dbReference type="EMBL" id="BRXY01000007">
    <property type="protein sequence ID" value="GMH51941.1"/>
    <property type="molecule type" value="Genomic_DNA"/>
</dbReference>
<dbReference type="AlphaFoldDB" id="A0A9W6ZGY5"/>
<gene>
    <name evidence="3" type="ORF">TrST_g8226</name>
</gene>
<proteinExistence type="predicted"/>
<dbReference type="OrthoDB" id="10490368at2759"/>
<evidence type="ECO:0000313" key="4">
    <source>
        <dbReference type="Proteomes" id="UP001165085"/>
    </source>
</evidence>
<reference evidence="4" key="1">
    <citation type="journal article" date="2023" name="Commun. Biol.">
        <title>Genome analysis of Parmales, the sister group of diatoms, reveals the evolutionary specialization of diatoms from phago-mixotrophs to photoautotrophs.</title>
        <authorList>
            <person name="Ban H."/>
            <person name="Sato S."/>
            <person name="Yoshikawa S."/>
            <person name="Yamada K."/>
            <person name="Nakamura Y."/>
            <person name="Ichinomiya M."/>
            <person name="Sato N."/>
            <person name="Blanc-Mathieu R."/>
            <person name="Endo H."/>
            <person name="Kuwata A."/>
            <person name="Ogata H."/>
        </authorList>
    </citation>
    <scope>NUCLEOTIDE SEQUENCE [LARGE SCALE GENOMIC DNA]</scope>
    <source>
        <strain evidence="4">NIES 3701</strain>
    </source>
</reference>
<organism evidence="3 4">
    <name type="scientific">Triparma strigata</name>
    <dbReference type="NCBI Taxonomy" id="1606541"/>
    <lineage>
        <taxon>Eukaryota</taxon>
        <taxon>Sar</taxon>
        <taxon>Stramenopiles</taxon>
        <taxon>Ochrophyta</taxon>
        <taxon>Bolidophyceae</taxon>
        <taxon>Parmales</taxon>
        <taxon>Triparmaceae</taxon>
        <taxon>Triparma</taxon>
    </lineage>
</organism>
<comment type="caution">
    <text evidence="3">The sequence shown here is derived from an EMBL/GenBank/DDBJ whole genome shotgun (WGS) entry which is preliminary data.</text>
</comment>
<evidence type="ECO:0000313" key="3">
    <source>
        <dbReference type="EMBL" id="GMH51941.1"/>
    </source>
</evidence>
<evidence type="ECO:0000256" key="1">
    <source>
        <dbReference type="SAM" id="MobiDB-lite"/>
    </source>
</evidence>
<feature type="region of interest" description="Disordered" evidence="1">
    <location>
        <begin position="41"/>
        <end position="76"/>
    </location>
</feature>
<feature type="transmembrane region" description="Helical" evidence="2">
    <location>
        <begin position="91"/>
        <end position="113"/>
    </location>
</feature>
<keyword evidence="2" id="KW-0472">Membrane</keyword>
<dbReference type="Proteomes" id="UP001165085">
    <property type="component" value="Unassembled WGS sequence"/>
</dbReference>
<accession>A0A9W6ZGY5</accession>
<keyword evidence="4" id="KW-1185">Reference proteome</keyword>
<evidence type="ECO:0000256" key="2">
    <source>
        <dbReference type="SAM" id="Phobius"/>
    </source>
</evidence>
<protein>
    <submittedName>
        <fullName evidence="3">Uncharacterized protein</fullName>
    </submittedName>
</protein>
<feature type="region of interest" description="Disordered" evidence="1">
    <location>
        <begin position="1"/>
        <end position="29"/>
    </location>
</feature>
<keyword evidence="2" id="KW-1133">Transmembrane helix</keyword>
<sequence>MAKAKSLNLSQVEAVDEEGEPEKADSAEAAVARKAEFEKTIGKMGATRGQDRGREVFEYTSNTPPKVSSPPSPSKSVKVPLLGTIDVDGSLLVVIPAAVIGALGVLTSIYIGLTSTDDISRAMQQMREEEQKTKTEKQSNNNKSCRGLCFDQNSDLELKQQRMEGKSGTEKALSIFF</sequence>
<keyword evidence="2" id="KW-0812">Transmembrane</keyword>
<name>A0A9W6ZGY5_9STRA</name>